<proteinExistence type="predicted"/>
<name>A0A2G5PEP4_9MYCO</name>
<feature type="transmembrane region" description="Helical" evidence="2">
    <location>
        <begin position="175"/>
        <end position="202"/>
    </location>
</feature>
<protein>
    <recommendedName>
        <fullName evidence="5">Integral membrane protein</fullName>
    </recommendedName>
</protein>
<feature type="transmembrane region" description="Helical" evidence="2">
    <location>
        <begin position="287"/>
        <end position="320"/>
    </location>
</feature>
<feature type="transmembrane region" description="Helical" evidence="2">
    <location>
        <begin position="223"/>
        <end position="256"/>
    </location>
</feature>
<evidence type="ECO:0000256" key="1">
    <source>
        <dbReference type="SAM" id="MobiDB-lite"/>
    </source>
</evidence>
<organism evidence="3 4">
    <name type="scientific">Mycolicibacterium brumae</name>
    <dbReference type="NCBI Taxonomy" id="85968"/>
    <lineage>
        <taxon>Bacteria</taxon>
        <taxon>Bacillati</taxon>
        <taxon>Actinomycetota</taxon>
        <taxon>Actinomycetes</taxon>
        <taxon>Mycobacteriales</taxon>
        <taxon>Mycobacteriaceae</taxon>
        <taxon>Mycolicibacterium</taxon>
    </lineage>
</organism>
<reference evidence="3 4" key="1">
    <citation type="journal article" date="2017" name="Infect. Genet. Evol.">
        <title>The new phylogeny of the genus Mycobacterium: The old and the news.</title>
        <authorList>
            <person name="Tortoli E."/>
            <person name="Fedrizzi T."/>
            <person name="Meehan C.J."/>
            <person name="Trovato A."/>
            <person name="Grottola A."/>
            <person name="Giacobazzi E."/>
            <person name="Serpini G.F."/>
            <person name="Tagliazucchi S."/>
            <person name="Fabio A."/>
            <person name="Bettua C."/>
            <person name="Bertorelli R."/>
            <person name="Frascaro F."/>
            <person name="De Sanctis V."/>
            <person name="Pecorari M."/>
            <person name="Jousson O."/>
            <person name="Segata N."/>
            <person name="Cirillo D.M."/>
        </authorList>
    </citation>
    <scope>NUCLEOTIDE SEQUENCE [LARGE SCALE GENOMIC DNA]</scope>
    <source>
        <strain evidence="3 4">CIP1034565</strain>
    </source>
</reference>
<dbReference type="RefSeq" id="WP_090589226.1">
    <property type="nucleotide sequence ID" value="NZ_CP104302.1"/>
</dbReference>
<comment type="caution">
    <text evidence="3">The sequence shown here is derived from an EMBL/GenBank/DDBJ whole genome shotgun (WGS) entry which is preliminary data.</text>
</comment>
<dbReference type="EMBL" id="PDCN02000003">
    <property type="protein sequence ID" value="PIB76805.1"/>
    <property type="molecule type" value="Genomic_DNA"/>
</dbReference>
<feature type="region of interest" description="Disordered" evidence="1">
    <location>
        <begin position="1"/>
        <end position="88"/>
    </location>
</feature>
<dbReference type="OrthoDB" id="4829830at2"/>
<keyword evidence="2" id="KW-0472">Membrane</keyword>
<feature type="transmembrane region" description="Helical" evidence="2">
    <location>
        <begin position="121"/>
        <end position="145"/>
    </location>
</feature>
<evidence type="ECO:0000313" key="3">
    <source>
        <dbReference type="EMBL" id="PIB76805.1"/>
    </source>
</evidence>
<feature type="compositionally biased region" description="Pro residues" evidence="1">
    <location>
        <begin position="48"/>
        <end position="88"/>
    </location>
</feature>
<keyword evidence="2" id="KW-0812">Transmembrane</keyword>
<dbReference type="STRING" id="85968.GCA_900073015_02390"/>
<gene>
    <name evidence="3" type="ORF">CQY22_003920</name>
</gene>
<dbReference type="Proteomes" id="UP000230551">
    <property type="component" value="Unassembled WGS sequence"/>
</dbReference>
<evidence type="ECO:0008006" key="5">
    <source>
        <dbReference type="Google" id="ProtNLM"/>
    </source>
</evidence>
<accession>A0A2G5PEP4</accession>
<evidence type="ECO:0000256" key="2">
    <source>
        <dbReference type="SAM" id="Phobius"/>
    </source>
</evidence>
<feature type="compositionally biased region" description="Low complexity" evidence="1">
    <location>
        <begin position="36"/>
        <end position="47"/>
    </location>
</feature>
<keyword evidence="4" id="KW-1185">Reference proteome</keyword>
<feature type="compositionally biased region" description="Pro residues" evidence="1">
    <location>
        <begin position="19"/>
        <end position="35"/>
    </location>
</feature>
<dbReference type="AlphaFoldDB" id="A0A2G5PEP4"/>
<evidence type="ECO:0000313" key="4">
    <source>
        <dbReference type="Proteomes" id="UP000230551"/>
    </source>
</evidence>
<sequence length="336" mass="34469">MTDQPGGYPPPHQGGQPGNFPPPQGQPGGYPPPGGYEPTPGAYEPQPGGYPPPQGGQGGFPPPQGGQGFPPPYPGGQPGAYPPPPSASGGWAPPPPGYGMPPAYSIGDAFSWAWNKFSKNAGVLIVPTLLYALILGALGFLFFAVPAMSMGTAVTSYSDEYDYGYSSSASFELPVGAMVIMFLGVIVMMVAVAAMMSAYLGGIVDIADGKPVTVGTFFKPRSLGAVILATVLIGIASMIGSLVIIGSVVVSIFALYATIAVVDRNLSGVDGIKASFDVVKNRFGDSLLTWLVINIITTVGAFLCGVGLLVAGPVAALMLVYAWRRLTGAQVAPLTQ</sequence>
<keyword evidence="2" id="KW-1133">Transmembrane helix</keyword>